<organism evidence="1">
    <name type="scientific">marine metagenome</name>
    <dbReference type="NCBI Taxonomy" id="408172"/>
    <lineage>
        <taxon>unclassified sequences</taxon>
        <taxon>metagenomes</taxon>
        <taxon>ecological metagenomes</taxon>
    </lineage>
</organism>
<evidence type="ECO:0000313" key="1">
    <source>
        <dbReference type="EMBL" id="SVB37615.1"/>
    </source>
</evidence>
<sequence>LPSLPVTTKDGFHILFLHEVKGGGTPTLETHWSELEGLALARKKGRRFNAWLKESSASIYVENFLIKK</sequence>
<gene>
    <name evidence="1" type="ORF">METZ01_LOCUS190469</name>
</gene>
<accession>A0A382DH97</accession>
<reference evidence="1" key="1">
    <citation type="submission" date="2018-05" db="EMBL/GenBank/DDBJ databases">
        <authorList>
            <person name="Lanie J.A."/>
            <person name="Ng W.-L."/>
            <person name="Kazmierczak K.M."/>
            <person name="Andrzejewski T.M."/>
            <person name="Davidsen T.M."/>
            <person name="Wayne K.J."/>
            <person name="Tettelin H."/>
            <person name="Glass J.I."/>
            <person name="Rusch D."/>
            <person name="Podicherti R."/>
            <person name="Tsui H.-C.T."/>
            <person name="Winkler M.E."/>
        </authorList>
    </citation>
    <scope>NUCLEOTIDE SEQUENCE</scope>
</reference>
<feature type="non-terminal residue" evidence="1">
    <location>
        <position position="1"/>
    </location>
</feature>
<protein>
    <recommendedName>
        <fullName evidence="2">PpiC domain-containing protein</fullName>
    </recommendedName>
</protein>
<evidence type="ECO:0008006" key="2">
    <source>
        <dbReference type="Google" id="ProtNLM"/>
    </source>
</evidence>
<name>A0A382DH97_9ZZZZ</name>
<dbReference type="EMBL" id="UINC01039312">
    <property type="protein sequence ID" value="SVB37615.1"/>
    <property type="molecule type" value="Genomic_DNA"/>
</dbReference>
<dbReference type="AlphaFoldDB" id="A0A382DH97"/>
<proteinExistence type="predicted"/>